<organism evidence="2 3">
    <name type="scientific">Microvenator marinus</name>
    <dbReference type="NCBI Taxonomy" id="2600177"/>
    <lineage>
        <taxon>Bacteria</taxon>
        <taxon>Deltaproteobacteria</taxon>
        <taxon>Bradymonadales</taxon>
        <taxon>Microvenatoraceae</taxon>
        <taxon>Microvenator</taxon>
    </lineage>
</organism>
<accession>A0A5B8XTY2</accession>
<reference evidence="2 3" key="1">
    <citation type="submission" date="2019-08" db="EMBL/GenBank/DDBJ databases">
        <authorList>
            <person name="Liang Q."/>
        </authorList>
    </citation>
    <scope>NUCLEOTIDE SEQUENCE [LARGE SCALE GENOMIC DNA]</scope>
    <source>
        <strain evidence="2 3">V1718</strain>
    </source>
</reference>
<dbReference type="Gene3D" id="6.10.250.3150">
    <property type="match status" value="1"/>
</dbReference>
<dbReference type="RefSeq" id="WP_146960730.1">
    <property type="nucleotide sequence ID" value="NZ_CP042467.1"/>
</dbReference>
<keyword evidence="1" id="KW-0175">Coiled coil</keyword>
<protein>
    <submittedName>
        <fullName evidence="2">Uncharacterized protein</fullName>
    </submittedName>
</protein>
<feature type="coiled-coil region" evidence="1">
    <location>
        <begin position="29"/>
        <end position="84"/>
    </location>
</feature>
<evidence type="ECO:0000256" key="1">
    <source>
        <dbReference type="SAM" id="Coils"/>
    </source>
</evidence>
<dbReference type="Proteomes" id="UP000321595">
    <property type="component" value="Chromosome"/>
</dbReference>
<dbReference type="AlphaFoldDB" id="A0A5B8XTY2"/>
<dbReference type="KEGG" id="bbae:FRD01_14230"/>
<sequence length="99" mass="11056">MKIGENDTSVDKMRAFSLVQAMREEFADIDAEREAHRRTKAELAATKAELAATKAELAATKAELAATKQKLAATERELAATKADLAKLWEEFRRFKNES</sequence>
<gene>
    <name evidence="2" type="ORF">FRD01_14230</name>
</gene>
<name>A0A5B8XTY2_9DELT</name>
<dbReference type="EMBL" id="CP042467">
    <property type="protein sequence ID" value="QED28368.1"/>
    <property type="molecule type" value="Genomic_DNA"/>
</dbReference>
<proteinExistence type="predicted"/>
<keyword evidence="3" id="KW-1185">Reference proteome</keyword>
<evidence type="ECO:0000313" key="2">
    <source>
        <dbReference type="EMBL" id="QED28368.1"/>
    </source>
</evidence>
<evidence type="ECO:0000313" key="3">
    <source>
        <dbReference type="Proteomes" id="UP000321595"/>
    </source>
</evidence>